<dbReference type="Gene3D" id="1.20.120.1760">
    <property type="match status" value="1"/>
</dbReference>
<feature type="transmembrane region" description="Helical" evidence="3">
    <location>
        <begin position="148"/>
        <end position="172"/>
    </location>
</feature>
<dbReference type="PROSITE" id="PS00379">
    <property type="entry name" value="CDP_ALCOHOL_P_TRANSF"/>
    <property type="match status" value="1"/>
</dbReference>
<evidence type="ECO:0000313" key="5">
    <source>
        <dbReference type="Proteomes" id="UP000604161"/>
    </source>
</evidence>
<evidence type="ECO:0000256" key="1">
    <source>
        <dbReference type="ARBA" id="ARBA00022679"/>
    </source>
</evidence>
<dbReference type="RefSeq" id="WP_191593413.1">
    <property type="nucleotide sequence ID" value="NZ_JACYFC010000001.1"/>
</dbReference>
<keyword evidence="3" id="KW-0812">Transmembrane</keyword>
<keyword evidence="1 2" id="KW-0808">Transferase</keyword>
<protein>
    <submittedName>
        <fullName evidence="4">CDP-alcohol phosphatidyltransferase family protein</fullName>
    </submittedName>
</protein>
<dbReference type="InterPro" id="IPR048254">
    <property type="entry name" value="CDP_ALCOHOL_P_TRANSF_CS"/>
</dbReference>
<evidence type="ECO:0000313" key="4">
    <source>
        <dbReference type="EMBL" id="MBD5770045.1"/>
    </source>
</evidence>
<accession>A0ABR8NVG6</accession>
<dbReference type="InterPro" id="IPR043130">
    <property type="entry name" value="CDP-OH_PTrfase_TM_dom"/>
</dbReference>
<organism evidence="4 5">
    <name type="scientific">Marinomonas colpomeniae</name>
    <dbReference type="NCBI Taxonomy" id="2774408"/>
    <lineage>
        <taxon>Bacteria</taxon>
        <taxon>Pseudomonadati</taxon>
        <taxon>Pseudomonadota</taxon>
        <taxon>Gammaproteobacteria</taxon>
        <taxon>Oceanospirillales</taxon>
        <taxon>Oceanospirillaceae</taxon>
        <taxon>Marinomonas</taxon>
    </lineage>
</organism>
<proteinExistence type="inferred from homology"/>
<keyword evidence="5" id="KW-1185">Reference proteome</keyword>
<comment type="similarity">
    <text evidence="2">Belongs to the CDP-alcohol phosphatidyltransferase class-I family.</text>
</comment>
<feature type="transmembrane region" description="Helical" evidence="3">
    <location>
        <begin position="21"/>
        <end position="44"/>
    </location>
</feature>
<evidence type="ECO:0000256" key="2">
    <source>
        <dbReference type="RuleBase" id="RU003750"/>
    </source>
</evidence>
<dbReference type="EMBL" id="JACYFC010000001">
    <property type="protein sequence ID" value="MBD5770045.1"/>
    <property type="molecule type" value="Genomic_DNA"/>
</dbReference>
<feature type="transmembrane region" description="Helical" evidence="3">
    <location>
        <begin position="178"/>
        <end position="197"/>
    </location>
</feature>
<reference evidence="4 5" key="1">
    <citation type="submission" date="2020-09" db="EMBL/GenBank/DDBJ databases">
        <title>Marinomonas sp. nov., isolated from the cysticercosis algae of Qingdao, China.</title>
        <authorList>
            <person name="Sun X."/>
        </authorList>
    </citation>
    <scope>NUCLEOTIDE SEQUENCE [LARGE SCALE GENOMIC DNA]</scope>
    <source>
        <strain evidence="4 5">SM2066</strain>
    </source>
</reference>
<dbReference type="InterPro" id="IPR000462">
    <property type="entry name" value="CDP-OH_P_trans"/>
</dbReference>
<keyword evidence="3" id="KW-1133">Transmembrane helix</keyword>
<feature type="transmembrane region" description="Helical" evidence="3">
    <location>
        <begin position="109"/>
        <end position="132"/>
    </location>
</feature>
<feature type="transmembrane region" description="Helical" evidence="3">
    <location>
        <begin position="83"/>
        <end position="103"/>
    </location>
</feature>
<dbReference type="Pfam" id="PF01066">
    <property type="entry name" value="CDP-OH_P_transf"/>
    <property type="match status" value="1"/>
</dbReference>
<gene>
    <name evidence="4" type="ORF">IF202_03205</name>
</gene>
<name>A0ABR8NVG6_9GAMM</name>
<comment type="caution">
    <text evidence="4">The sequence shown here is derived from an EMBL/GenBank/DDBJ whole genome shotgun (WGS) entry which is preliminary data.</text>
</comment>
<dbReference type="Proteomes" id="UP000604161">
    <property type="component" value="Unassembled WGS sequence"/>
</dbReference>
<sequence>MLDPFFIKQLKTPLRNVAMKLDAVGIKANHITFFGFVMGMLAVPSLSQEYYGLAVIFIIINRLMDGLDGAVARVQGPTDLGGYLDITLDFIFYSAVIFGFALANPADNALAASFVIFSFMGTGSSFLAFAIMAEKRNIKSLDYGGKSLYFIGGLAEGAETIAFLILICLVPAHFALLAYIFGTVCWVTTATRIYAAYRTLK</sequence>
<evidence type="ECO:0000256" key="3">
    <source>
        <dbReference type="SAM" id="Phobius"/>
    </source>
</evidence>
<keyword evidence="3" id="KW-0472">Membrane</keyword>